<accession>A0ABN7AVF3</accession>
<proteinExistence type="predicted"/>
<evidence type="ECO:0000313" key="2">
    <source>
        <dbReference type="Proteomes" id="UP001307889"/>
    </source>
</evidence>
<dbReference type="EMBL" id="AP028914">
    <property type="protein sequence ID" value="BES95279.1"/>
    <property type="molecule type" value="Genomic_DNA"/>
</dbReference>
<reference evidence="1 2" key="1">
    <citation type="submission" date="2023-09" db="EMBL/GenBank/DDBJ databases">
        <title>Nesidiocoris tenuis whole genome shotgun sequence.</title>
        <authorList>
            <person name="Shibata T."/>
            <person name="Shimoda M."/>
            <person name="Kobayashi T."/>
            <person name="Uehara T."/>
        </authorList>
    </citation>
    <scope>NUCLEOTIDE SEQUENCE [LARGE SCALE GENOMIC DNA]</scope>
    <source>
        <strain evidence="1 2">Japan</strain>
    </source>
</reference>
<dbReference type="Proteomes" id="UP001307889">
    <property type="component" value="Chromosome 6"/>
</dbReference>
<organism evidence="1 2">
    <name type="scientific">Nesidiocoris tenuis</name>
    <dbReference type="NCBI Taxonomy" id="355587"/>
    <lineage>
        <taxon>Eukaryota</taxon>
        <taxon>Metazoa</taxon>
        <taxon>Ecdysozoa</taxon>
        <taxon>Arthropoda</taxon>
        <taxon>Hexapoda</taxon>
        <taxon>Insecta</taxon>
        <taxon>Pterygota</taxon>
        <taxon>Neoptera</taxon>
        <taxon>Paraneoptera</taxon>
        <taxon>Hemiptera</taxon>
        <taxon>Heteroptera</taxon>
        <taxon>Panheteroptera</taxon>
        <taxon>Cimicomorpha</taxon>
        <taxon>Miridae</taxon>
        <taxon>Dicyphina</taxon>
        <taxon>Nesidiocoris</taxon>
    </lineage>
</organism>
<keyword evidence="2" id="KW-1185">Reference proteome</keyword>
<gene>
    <name evidence="1" type="ORF">NTJ_08089</name>
</gene>
<evidence type="ECO:0000313" key="1">
    <source>
        <dbReference type="EMBL" id="BES95279.1"/>
    </source>
</evidence>
<name>A0ABN7AVF3_9HEMI</name>
<protein>
    <submittedName>
        <fullName evidence="1">Uncharacterized protein</fullName>
    </submittedName>
</protein>
<sequence length="109" mass="12277">MFVSSVRNCVPCSHRTTSHYEGSNISTLFESPARDFNRRPRSGQAFLCSRLTFFGKGYKLDLRATVAYRAGRNTERAAFLPEIVRALLRPSAMGLNCRPAISDRLGRSY</sequence>